<dbReference type="Pfam" id="PF00067">
    <property type="entry name" value="p450"/>
    <property type="match status" value="1"/>
</dbReference>
<dbReference type="GO" id="GO:0036199">
    <property type="term" value="F:cholest-4-en-3-one 26-monooxygenase activity"/>
    <property type="evidence" value="ECO:0007669"/>
    <property type="project" value="TreeGrafter"/>
</dbReference>
<evidence type="ECO:0000256" key="8">
    <source>
        <dbReference type="ARBA" id="ARBA00023194"/>
    </source>
</evidence>
<evidence type="ECO:0000313" key="11">
    <source>
        <dbReference type="EMBL" id="TNH22709.1"/>
    </source>
</evidence>
<dbReference type="InterPro" id="IPR001128">
    <property type="entry name" value="Cyt_P450"/>
</dbReference>
<dbReference type="PRINTS" id="PR00359">
    <property type="entry name" value="BP450"/>
</dbReference>
<dbReference type="PANTHER" id="PTHR46696:SF4">
    <property type="entry name" value="BIOTIN BIOSYNTHESIS CYTOCHROME P450"/>
    <property type="match status" value="1"/>
</dbReference>
<evidence type="ECO:0000256" key="9">
    <source>
        <dbReference type="ARBA" id="ARBA00060683"/>
    </source>
</evidence>
<dbReference type="Gene3D" id="1.10.630.10">
    <property type="entry name" value="Cytochrome P450"/>
    <property type="match status" value="1"/>
</dbReference>
<dbReference type="GO" id="GO:0017000">
    <property type="term" value="P:antibiotic biosynthetic process"/>
    <property type="evidence" value="ECO:0007669"/>
    <property type="project" value="UniProtKB-KW"/>
</dbReference>
<sequence length="409" mass="45233">MIGTTEDGPAPTAPVPDLSDPTLYRDDRATAILDGLRAAAPVHRVDRDGKPSFWAVLSYDLVSRALADAQTFSSTGGMRLDADPVATAAATGKMMVITDPPRHGKIRRIVSNGFTPKMVQRLETNMRSTAIDIIETALDQGECDFAEVAARLPVSVICDMLGVPREGWDFMLKQTKAAFGVGASTADAELAAAAHTEIFLYYDELMRQRREQRQEDIISALVHGSIDDRPLTNEEIILNCNGLVSGGNETTRHATIKGLLAFIRNPEQWHRVRADRSLLPGAIREILRYSTPAMHVLRTAARDTELGGRQIRAGDMVTLWLSSANRDERLFPDPDLFDIERSPNRHLTFAHGAHYCIGSALATTELTIFFDEMLRRVELPELTGEVRRMRSNLIGGVEHMPIRLRRAAA</sequence>
<evidence type="ECO:0000313" key="12">
    <source>
        <dbReference type="Proteomes" id="UP000306145"/>
    </source>
</evidence>
<dbReference type="InterPro" id="IPR036396">
    <property type="entry name" value="Cyt_P450_sf"/>
</dbReference>
<keyword evidence="2" id="KW-0349">Heme</keyword>
<name>A0A5C4QEZ5_9ACTN</name>
<dbReference type="SUPFAM" id="SSF48264">
    <property type="entry name" value="Cytochrome P450"/>
    <property type="match status" value="1"/>
</dbReference>
<evidence type="ECO:0000256" key="10">
    <source>
        <dbReference type="SAM" id="MobiDB-lite"/>
    </source>
</evidence>
<evidence type="ECO:0000256" key="3">
    <source>
        <dbReference type="ARBA" id="ARBA00022723"/>
    </source>
</evidence>
<comment type="caution">
    <text evidence="11">The sequence shown here is derived from an EMBL/GenBank/DDBJ whole genome shotgun (WGS) entry which is preliminary data.</text>
</comment>
<dbReference type="OrthoDB" id="4156795at2"/>
<accession>A0A5C4QEZ5</accession>
<comment type="similarity">
    <text evidence="1">Belongs to the cytochrome P450 family.</text>
</comment>
<keyword evidence="5" id="KW-0560">Oxidoreductase</keyword>
<evidence type="ECO:0000256" key="7">
    <source>
        <dbReference type="ARBA" id="ARBA00023033"/>
    </source>
</evidence>
<dbReference type="GO" id="GO:0020037">
    <property type="term" value="F:heme binding"/>
    <property type="evidence" value="ECO:0007669"/>
    <property type="project" value="InterPro"/>
</dbReference>
<dbReference type="PANTHER" id="PTHR46696">
    <property type="entry name" value="P450, PUTATIVE (EUROFUNG)-RELATED"/>
    <property type="match status" value="1"/>
</dbReference>
<proteinExistence type="inferred from homology"/>
<keyword evidence="3" id="KW-0479">Metal-binding</keyword>
<evidence type="ECO:0000256" key="4">
    <source>
        <dbReference type="ARBA" id="ARBA00022857"/>
    </source>
</evidence>
<evidence type="ECO:0000256" key="1">
    <source>
        <dbReference type="ARBA" id="ARBA00010617"/>
    </source>
</evidence>
<feature type="region of interest" description="Disordered" evidence="10">
    <location>
        <begin position="1"/>
        <end position="23"/>
    </location>
</feature>
<dbReference type="InterPro" id="IPR002397">
    <property type="entry name" value="Cyt_P450_B"/>
</dbReference>
<evidence type="ECO:0000256" key="6">
    <source>
        <dbReference type="ARBA" id="ARBA00023004"/>
    </source>
</evidence>
<keyword evidence="12" id="KW-1185">Reference proteome</keyword>
<dbReference type="EMBL" id="VDFY01000257">
    <property type="protein sequence ID" value="TNH22709.1"/>
    <property type="molecule type" value="Genomic_DNA"/>
</dbReference>
<reference evidence="11 12" key="1">
    <citation type="submission" date="2019-06" db="EMBL/GenBank/DDBJ databases">
        <title>Micromonospora ordensis sp. nov., isolated from deep marine sediment.</title>
        <authorList>
            <person name="Veyisoglu A."/>
            <person name="Carro L."/>
            <person name="Klenk H.-P."/>
            <person name="Sahin N."/>
        </authorList>
    </citation>
    <scope>NUCLEOTIDE SEQUENCE [LARGE SCALE GENOMIC DNA]</scope>
    <source>
        <strain evidence="11 12">S2509</strain>
    </source>
</reference>
<gene>
    <name evidence="11" type="ORF">FHG89_28615</name>
</gene>
<dbReference type="GO" id="GO:0005506">
    <property type="term" value="F:iron ion binding"/>
    <property type="evidence" value="ECO:0007669"/>
    <property type="project" value="InterPro"/>
</dbReference>
<protein>
    <submittedName>
        <fullName evidence="11">Cytochrome P450</fullName>
    </submittedName>
</protein>
<dbReference type="Proteomes" id="UP000306145">
    <property type="component" value="Unassembled WGS sequence"/>
</dbReference>
<dbReference type="AlphaFoldDB" id="A0A5C4QEZ5"/>
<dbReference type="RefSeq" id="WP_139587515.1">
    <property type="nucleotide sequence ID" value="NZ_VDFY01000257.1"/>
</dbReference>
<keyword evidence="6" id="KW-0408">Iron</keyword>
<dbReference type="GO" id="GO:0006707">
    <property type="term" value="P:cholesterol catabolic process"/>
    <property type="evidence" value="ECO:0007669"/>
    <property type="project" value="TreeGrafter"/>
</dbReference>
<keyword evidence="7" id="KW-0503">Monooxygenase</keyword>
<dbReference type="FunFam" id="1.10.630.10:FF:000018">
    <property type="entry name" value="Cytochrome P450 monooxygenase"/>
    <property type="match status" value="1"/>
</dbReference>
<comment type="pathway">
    <text evidence="9">Antibiotic biosynthesis; mycinamicin biosynthesis.</text>
</comment>
<organism evidence="11 12">
    <name type="scientific">Micromonospora orduensis</name>
    <dbReference type="NCBI Taxonomy" id="1420891"/>
    <lineage>
        <taxon>Bacteria</taxon>
        <taxon>Bacillati</taxon>
        <taxon>Actinomycetota</taxon>
        <taxon>Actinomycetes</taxon>
        <taxon>Micromonosporales</taxon>
        <taxon>Micromonosporaceae</taxon>
        <taxon>Micromonospora</taxon>
    </lineage>
</organism>
<dbReference type="GO" id="GO:0008395">
    <property type="term" value="F:steroid hydroxylase activity"/>
    <property type="evidence" value="ECO:0007669"/>
    <property type="project" value="TreeGrafter"/>
</dbReference>
<keyword evidence="4" id="KW-0521">NADP</keyword>
<dbReference type="CDD" id="cd11033">
    <property type="entry name" value="CYP142-like"/>
    <property type="match status" value="1"/>
</dbReference>
<evidence type="ECO:0000256" key="5">
    <source>
        <dbReference type="ARBA" id="ARBA00023002"/>
    </source>
</evidence>
<evidence type="ECO:0000256" key="2">
    <source>
        <dbReference type="ARBA" id="ARBA00022617"/>
    </source>
</evidence>
<keyword evidence="8" id="KW-0045">Antibiotic biosynthesis</keyword>